<keyword evidence="3" id="KW-1185">Reference proteome</keyword>
<reference evidence="2" key="2">
    <citation type="submission" date="2020-09" db="EMBL/GenBank/DDBJ databases">
        <authorList>
            <person name="Sun Q."/>
            <person name="Zhou Y."/>
        </authorList>
    </citation>
    <scope>NUCLEOTIDE SEQUENCE</scope>
    <source>
        <strain evidence="2">CGMCC 1.15425</strain>
    </source>
</reference>
<reference evidence="2" key="1">
    <citation type="journal article" date="2014" name="Int. J. Syst. Evol. Microbiol.">
        <title>Complete genome sequence of Corynebacterium casei LMG S-19264T (=DSM 44701T), isolated from a smear-ripened cheese.</title>
        <authorList>
            <consortium name="US DOE Joint Genome Institute (JGI-PGF)"/>
            <person name="Walter F."/>
            <person name="Albersmeier A."/>
            <person name="Kalinowski J."/>
            <person name="Ruckert C."/>
        </authorList>
    </citation>
    <scope>NUCLEOTIDE SEQUENCE</scope>
    <source>
        <strain evidence="2">CGMCC 1.15425</strain>
    </source>
</reference>
<evidence type="ECO:0000313" key="3">
    <source>
        <dbReference type="Proteomes" id="UP000627715"/>
    </source>
</evidence>
<gene>
    <name evidence="2" type="ORF">GCM10011403_12760</name>
</gene>
<protein>
    <submittedName>
        <fullName evidence="2">Uncharacterized protein</fullName>
    </submittedName>
</protein>
<feature type="region of interest" description="Disordered" evidence="1">
    <location>
        <begin position="1"/>
        <end position="35"/>
    </location>
</feature>
<proteinExistence type="predicted"/>
<sequence>MPDMRSPSVGSSLCAKAAGVNGESEDNASDVHNPMEKVILPRREILRGVPQPFIR</sequence>
<comment type="caution">
    <text evidence="2">The sequence shown here is derived from an EMBL/GenBank/DDBJ whole genome shotgun (WGS) entry which is preliminary data.</text>
</comment>
<evidence type="ECO:0000256" key="1">
    <source>
        <dbReference type="SAM" id="MobiDB-lite"/>
    </source>
</evidence>
<organism evidence="2 3">
    <name type="scientific">Pseudohongiella nitratireducens</name>
    <dbReference type="NCBI Taxonomy" id="1768907"/>
    <lineage>
        <taxon>Bacteria</taxon>
        <taxon>Pseudomonadati</taxon>
        <taxon>Pseudomonadota</taxon>
        <taxon>Gammaproteobacteria</taxon>
        <taxon>Pseudomonadales</taxon>
        <taxon>Pseudohongiellaceae</taxon>
        <taxon>Pseudohongiella</taxon>
    </lineage>
</organism>
<dbReference type="AlphaFoldDB" id="A0A917GTM7"/>
<dbReference type="EMBL" id="BMIY01000005">
    <property type="protein sequence ID" value="GGG57026.1"/>
    <property type="molecule type" value="Genomic_DNA"/>
</dbReference>
<name>A0A917GTM7_9GAMM</name>
<dbReference type="Proteomes" id="UP000627715">
    <property type="component" value="Unassembled WGS sequence"/>
</dbReference>
<accession>A0A917GTM7</accession>
<evidence type="ECO:0000313" key="2">
    <source>
        <dbReference type="EMBL" id="GGG57026.1"/>
    </source>
</evidence>